<accession>A0AAE0WAC8</accession>
<reference evidence="1" key="2">
    <citation type="journal article" date="2021" name="Genome Biol. Evol.">
        <title>Developing a high-quality reference genome for a parasitic bivalve with doubly uniparental inheritance (Bivalvia: Unionida).</title>
        <authorList>
            <person name="Smith C.H."/>
        </authorList>
    </citation>
    <scope>NUCLEOTIDE SEQUENCE</scope>
    <source>
        <strain evidence="1">CHS0354</strain>
        <tissue evidence="1">Mantle</tissue>
    </source>
</reference>
<organism evidence="1 2">
    <name type="scientific">Potamilus streckersoni</name>
    <dbReference type="NCBI Taxonomy" id="2493646"/>
    <lineage>
        <taxon>Eukaryota</taxon>
        <taxon>Metazoa</taxon>
        <taxon>Spiralia</taxon>
        <taxon>Lophotrochozoa</taxon>
        <taxon>Mollusca</taxon>
        <taxon>Bivalvia</taxon>
        <taxon>Autobranchia</taxon>
        <taxon>Heteroconchia</taxon>
        <taxon>Palaeoheterodonta</taxon>
        <taxon>Unionida</taxon>
        <taxon>Unionoidea</taxon>
        <taxon>Unionidae</taxon>
        <taxon>Ambleminae</taxon>
        <taxon>Lampsilini</taxon>
        <taxon>Potamilus</taxon>
    </lineage>
</organism>
<dbReference type="InterPro" id="IPR040820">
    <property type="entry name" value="SNAD3"/>
</dbReference>
<reference evidence="1" key="3">
    <citation type="submission" date="2023-05" db="EMBL/GenBank/DDBJ databases">
        <authorList>
            <person name="Smith C.H."/>
        </authorList>
    </citation>
    <scope>NUCLEOTIDE SEQUENCE</scope>
    <source>
        <strain evidence="1">CHS0354</strain>
        <tissue evidence="1">Mantle</tissue>
    </source>
</reference>
<protein>
    <submittedName>
        <fullName evidence="1">Uncharacterized protein</fullName>
    </submittedName>
</protein>
<gene>
    <name evidence="1" type="ORF">CHS0354_037980</name>
</gene>
<name>A0AAE0WAC8_9BIVA</name>
<dbReference type="Proteomes" id="UP001195483">
    <property type="component" value="Unassembled WGS sequence"/>
</dbReference>
<evidence type="ECO:0000313" key="1">
    <source>
        <dbReference type="EMBL" id="KAK3606302.1"/>
    </source>
</evidence>
<sequence length="524" mass="59616">MADIGKSIRSKLNEIFNNLAERAEKNIKLANTDFNDFIRLTRCKRKLGVCGLSKGGGNARKETIVKSNDDVKYLKADVDTKAFEASSALSEDMTRLKTLAGIQENPGGQYAIVSLRNPATGEIDDVSLMSINDIRNANPRPVPLDPDLRPVETPGANVQPDANVQHAEQFLLENRLNIEHLDKCSKSKHLCEIIVYTKYSPCISHGNADALSCVDYLTKKCTELSNRYNTKCIVGFEKWWGDSSPWLDDVEVKKAFSGDVVARESLRALGVSDDTLDLIDSFLLKHENQENVRDIFLDLFKDKAMGENRYNSIYKTDFGKKNYAFSDIERQQLTTVWTDVNKLPDKITNIRDLKESIQESFNTKFGETLKKIEVDTVEEYMQDVNSFLKANPTFDDRTLNIELFRNIEDKNLQKKLKDWYKKGKPENLDDFKTEIRTTITEHFDLIRGLKTEYSSKAFSTYLEDTFGEAISRVLREELAIKKTILNLQKYYEEEKKGVFGSGRLSNANLGLAPESHTVDYATSH</sequence>
<proteinExistence type="predicted"/>
<dbReference type="Pfam" id="PF18749">
    <property type="entry name" value="SNAD3"/>
    <property type="match status" value="1"/>
</dbReference>
<dbReference type="EMBL" id="JAEAOA010002216">
    <property type="protein sequence ID" value="KAK3606302.1"/>
    <property type="molecule type" value="Genomic_DNA"/>
</dbReference>
<keyword evidence="2" id="KW-1185">Reference proteome</keyword>
<evidence type="ECO:0000313" key="2">
    <source>
        <dbReference type="Proteomes" id="UP001195483"/>
    </source>
</evidence>
<reference evidence="1" key="1">
    <citation type="journal article" date="2021" name="Genome Biol. Evol.">
        <title>A High-Quality Reference Genome for a Parasitic Bivalve with Doubly Uniparental Inheritance (Bivalvia: Unionida).</title>
        <authorList>
            <person name="Smith C.H."/>
        </authorList>
    </citation>
    <scope>NUCLEOTIDE SEQUENCE</scope>
    <source>
        <strain evidence="1">CHS0354</strain>
    </source>
</reference>
<comment type="caution">
    <text evidence="1">The sequence shown here is derived from an EMBL/GenBank/DDBJ whole genome shotgun (WGS) entry which is preliminary data.</text>
</comment>
<dbReference type="AlphaFoldDB" id="A0AAE0WAC8"/>